<dbReference type="Gene3D" id="3.40.50.150">
    <property type="entry name" value="Vaccinia Virus protein VP39"/>
    <property type="match status" value="1"/>
</dbReference>
<gene>
    <name evidence="1" type="ORF">HPP92_023026</name>
</gene>
<dbReference type="InterPro" id="IPR029063">
    <property type="entry name" value="SAM-dependent_MTases_sf"/>
</dbReference>
<dbReference type="SUPFAM" id="SSF53335">
    <property type="entry name" value="S-adenosyl-L-methionine-dependent methyltransferases"/>
    <property type="match status" value="1"/>
</dbReference>
<dbReference type="PANTHER" id="PTHR14614:SF7">
    <property type="entry name" value="OS05G0564100 PROTEIN"/>
    <property type="match status" value="1"/>
</dbReference>
<sequence length="223" mass="24679">MKFKDSPVIELSVGGVFLSFEQDNGSLHVGTSVWPCSLVLAKFAERWLPSTTGDSVLNPYASLLSFEGKRAVELGSGCGPAGLAFTALGLNIILTDIAPVMPALRRNLKRNRPALPKTPKHAQLYWNNADQIRALKPPFDLVIAADVVYMEDSASHLVFAMDALVAPHGAVLLGYQLRSPEADRVFWDRCAETFPVIEKVPHEHLHPDYAFEEADVYVLRKRR</sequence>
<reference evidence="1 2" key="1">
    <citation type="journal article" date="2020" name="Nat. Food">
        <title>A phased Vanilla planifolia genome enables genetic improvement of flavour and production.</title>
        <authorList>
            <person name="Hasing T."/>
            <person name="Tang H."/>
            <person name="Brym M."/>
            <person name="Khazi F."/>
            <person name="Huang T."/>
            <person name="Chambers A.H."/>
        </authorList>
    </citation>
    <scope>NUCLEOTIDE SEQUENCE [LARGE SCALE GENOMIC DNA]</scope>
    <source>
        <tissue evidence="1">Leaf</tissue>
    </source>
</reference>
<evidence type="ECO:0000313" key="2">
    <source>
        <dbReference type="Proteomes" id="UP000639772"/>
    </source>
</evidence>
<dbReference type="Pfam" id="PF10294">
    <property type="entry name" value="Methyltransf_16"/>
    <property type="match status" value="1"/>
</dbReference>
<dbReference type="Proteomes" id="UP000639772">
    <property type="component" value="Chromosome 12"/>
</dbReference>
<name>A0A835PVU3_VANPL</name>
<comment type="caution">
    <text evidence="1">The sequence shown here is derived from an EMBL/GenBank/DDBJ whole genome shotgun (WGS) entry which is preliminary data.</text>
</comment>
<accession>A0A835PVU3</accession>
<evidence type="ECO:0000313" key="1">
    <source>
        <dbReference type="EMBL" id="KAG0459898.1"/>
    </source>
</evidence>
<dbReference type="AlphaFoldDB" id="A0A835PVU3"/>
<dbReference type="OrthoDB" id="413520at2759"/>
<protein>
    <submittedName>
        <fullName evidence="1">Uncharacterized protein</fullName>
    </submittedName>
</protein>
<dbReference type="InterPro" id="IPR019410">
    <property type="entry name" value="Methyltransf_16"/>
</dbReference>
<proteinExistence type="predicted"/>
<dbReference type="EMBL" id="JADCNM010000012">
    <property type="protein sequence ID" value="KAG0459898.1"/>
    <property type="molecule type" value="Genomic_DNA"/>
</dbReference>
<organism evidence="1 2">
    <name type="scientific">Vanilla planifolia</name>
    <name type="common">Vanilla</name>
    <dbReference type="NCBI Taxonomy" id="51239"/>
    <lineage>
        <taxon>Eukaryota</taxon>
        <taxon>Viridiplantae</taxon>
        <taxon>Streptophyta</taxon>
        <taxon>Embryophyta</taxon>
        <taxon>Tracheophyta</taxon>
        <taxon>Spermatophyta</taxon>
        <taxon>Magnoliopsida</taxon>
        <taxon>Liliopsida</taxon>
        <taxon>Asparagales</taxon>
        <taxon>Orchidaceae</taxon>
        <taxon>Vanilloideae</taxon>
        <taxon>Vanilleae</taxon>
        <taxon>Vanilla</taxon>
    </lineage>
</organism>
<dbReference type="PANTHER" id="PTHR14614">
    <property type="entry name" value="HEPATOCELLULAR CARCINOMA-ASSOCIATED ANTIGEN"/>
    <property type="match status" value="1"/>
</dbReference>